<dbReference type="EMBL" id="CAADIE010000035">
    <property type="protein sequence ID" value="VFR49208.1"/>
    <property type="molecule type" value="Genomic_DNA"/>
</dbReference>
<gene>
    <name evidence="2" type="ORF">BER1_2391</name>
    <name evidence="3" type="ORF">BER2_2353</name>
</gene>
<evidence type="ECO:0000313" key="3">
    <source>
        <dbReference type="EMBL" id="VFR50036.1"/>
    </source>
</evidence>
<accession>A0A484RFR7</accession>
<organism evidence="2">
    <name type="scientific">plant metagenome</name>
    <dbReference type="NCBI Taxonomy" id="1297885"/>
    <lineage>
        <taxon>unclassified sequences</taxon>
        <taxon>metagenomes</taxon>
        <taxon>organismal metagenomes</taxon>
    </lineage>
</organism>
<evidence type="ECO:0000313" key="2">
    <source>
        <dbReference type="EMBL" id="VFR49208.1"/>
    </source>
</evidence>
<proteinExistence type="predicted"/>
<dbReference type="AlphaFoldDB" id="A0A484RFR7"/>
<sequence>MGHVHLRAGQGQGRSGVRRAAGGLREGGAWRHGDTSSSGFD</sequence>
<reference evidence="2" key="1">
    <citation type="submission" date="2019-03" db="EMBL/GenBank/DDBJ databases">
        <authorList>
            <person name="Danneels B."/>
        </authorList>
    </citation>
    <scope>NUCLEOTIDE SEQUENCE</scope>
</reference>
<feature type="region of interest" description="Disordered" evidence="1">
    <location>
        <begin position="1"/>
        <end position="41"/>
    </location>
</feature>
<protein>
    <submittedName>
        <fullName evidence="2">Uncharacterized protein</fullName>
    </submittedName>
</protein>
<evidence type="ECO:0000256" key="1">
    <source>
        <dbReference type="SAM" id="MobiDB-lite"/>
    </source>
</evidence>
<name>A0A484RFR7_9ZZZZ</name>
<dbReference type="EMBL" id="CAADIH010000034">
    <property type="protein sequence ID" value="VFR50036.1"/>
    <property type="molecule type" value="Genomic_DNA"/>
</dbReference>